<accession>A0AAV4V1D6</accession>
<proteinExistence type="predicted"/>
<dbReference type="Proteomes" id="UP001054945">
    <property type="component" value="Unassembled WGS sequence"/>
</dbReference>
<organism evidence="2 3">
    <name type="scientific">Caerostris extrusa</name>
    <name type="common">Bark spider</name>
    <name type="synonym">Caerostris bankana</name>
    <dbReference type="NCBI Taxonomy" id="172846"/>
    <lineage>
        <taxon>Eukaryota</taxon>
        <taxon>Metazoa</taxon>
        <taxon>Ecdysozoa</taxon>
        <taxon>Arthropoda</taxon>
        <taxon>Chelicerata</taxon>
        <taxon>Arachnida</taxon>
        <taxon>Araneae</taxon>
        <taxon>Araneomorphae</taxon>
        <taxon>Entelegynae</taxon>
        <taxon>Araneoidea</taxon>
        <taxon>Araneidae</taxon>
        <taxon>Caerostris</taxon>
    </lineage>
</organism>
<keyword evidence="3" id="KW-1185">Reference proteome</keyword>
<keyword evidence="1" id="KW-0812">Transmembrane</keyword>
<evidence type="ECO:0000313" key="2">
    <source>
        <dbReference type="EMBL" id="GIY63818.1"/>
    </source>
</evidence>
<feature type="transmembrane region" description="Helical" evidence="1">
    <location>
        <begin position="40"/>
        <end position="62"/>
    </location>
</feature>
<protein>
    <submittedName>
        <fullName evidence="2">Uncharacterized protein</fullName>
    </submittedName>
</protein>
<evidence type="ECO:0000313" key="3">
    <source>
        <dbReference type="Proteomes" id="UP001054945"/>
    </source>
</evidence>
<dbReference type="EMBL" id="BPLR01013788">
    <property type="protein sequence ID" value="GIY63818.1"/>
    <property type="molecule type" value="Genomic_DNA"/>
</dbReference>
<sequence>MMVQKFLSRVASKFLTHEIRRRPKVPFTTSFRAFPYKRRYPFAVAQFLPRIVSVFLLFRFLFNQKLDSNLFIVCNHRFKPFTNAVLPGFLNRLQSINEFGSEGHTTMRFMNASSEDSNFGKSPSFITSTIPACQLNLNILDEYMFLPSTLERPPATLFKIRC</sequence>
<keyword evidence="1" id="KW-0472">Membrane</keyword>
<reference evidence="2 3" key="1">
    <citation type="submission" date="2021-06" db="EMBL/GenBank/DDBJ databases">
        <title>Caerostris extrusa draft genome.</title>
        <authorList>
            <person name="Kono N."/>
            <person name="Arakawa K."/>
        </authorList>
    </citation>
    <scope>NUCLEOTIDE SEQUENCE [LARGE SCALE GENOMIC DNA]</scope>
</reference>
<keyword evidence="1" id="KW-1133">Transmembrane helix</keyword>
<comment type="caution">
    <text evidence="2">The sequence shown here is derived from an EMBL/GenBank/DDBJ whole genome shotgun (WGS) entry which is preliminary data.</text>
</comment>
<dbReference type="AlphaFoldDB" id="A0AAV4V1D6"/>
<gene>
    <name evidence="2" type="ORF">CEXT_579621</name>
</gene>
<evidence type="ECO:0000256" key="1">
    <source>
        <dbReference type="SAM" id="Phobius"/>
    </source>
</evidence>
<name>A0AAV4V1D6_CAEEX</name>